<dbReference type="FunFam" id="3.30.565.10:FF:000010">
    <property type="entry name" value="Sensor histidine kinase RcsC"/>
    <property type="match status" value="1"/>
</dbReference>
<evidence type="ECO:0000256" key="2">
    <source>
        <dbReference type="ARBA" id="ARBA00023012"/>
    </source>
</evidence>
<keyword evidence="1" id="KW-0597">Phosphoprotein</keyword>
<protein>
    <recommendedName>
        <fullName evidence="3">Histidine kinase domain-containing protein</fullName>
    </recommendedName>
</protein>
<dbReference type="PANTHER" id="PTHR45339:SF1">
    <property type="entry name" value="HYBRID SIGNAL TRANSDUCTION HISTIDINE KINASE J"/>
    <property type="match status" value="1"/>
</dbReference>
<gene>
    <name evidence="4" type="ORF">S01H1_70975</name>
</gene>
<feature type="domain" description="Histidine kinase" evidence="3">
    <location>
        <begin position="1"/>
        <end position="164"/>
    </location>
</feature>
<feature type="non-terminal residue" evidence="4">
    <location>
        <position position="245"/>
    </location>
</feature>
<evidence type="ECO:0000259" key="3">
    <source>
        <dbReference type="PROSITE" id="PS50109"/>
    </source>
</evidence>
<sequence>GRLELEPRPFSLRELLEETLRGLWVRAEQKGLELILDCPGEVPNRVVGDPVRLRQIVTNLVGNAIKFTDRGWIRLAVEPGSNHTGRETLHFAVEDTGFGVPEELRSEIFEQFTQLRADGSPEKGGTGLGLAICARLVEMMDGEIRAEEREGGGARFAFTAVLDVLPDGADETPNLSGRSVLLGCPLLEARRALARTLRGHGAEVTALASASEVGRELQSASGGARFDLVLLDDPLGDPDAFFSDL</sequence>
<dbReference type="InterPro" id="IPR036890">
    <property type="entry name" value="HATPase_C_sf"/>
</dbReference>
<dbReference type="SMART" id="SM00387">
    <property type="entry name" value="HATPase_c"/>
    <property type="match status" value="1"/>
</dbReference>
<evidence type="ECO:0000256" key="1">
    <source>
        <dbReference type="ARBA" id="ARBA00022553"/>
    </source>
</evidence>
<evidence type="ECO:0000313" key="4">
    <source>
        <dbReference type="EMBL" id="GAG37800.1"/>
    </source>
</evidence>
<dbReference type="CDD" id="cd16922">
    <property type="entry name" value="HATPase_EvgS-ArcB-TorS-like"/>
    <property type="match status" value="1"/>
</dbReference>
<accession>X0X449</accession>
<dbReference type="InterPro" id="IPR004358">
    <property type="entry name" value="Sig_transdc_His_kin-like_C"/>
</dbReference>
<dbReference type="PRINTS" id="PR00344">
    <property type="entry name" value="BCTRLSENSOR"/>
</dbReference>
<feature type="non-terminal residue" evidence="4">
    <location>
        <position position="1"/>
    </location>
</feature>
<dbReference type="GO" id="GO:0016772">
    <property type="term" value="F:transferase activity, transferring phosphorus-containing groups"/>
    <property type="evidence" value="ECO:0007669"/>
    <property type="project" value="InterPro"/>
</dbReference>
<dbReference type="PROSITE" id="PS50109">
    <property type="entry name" value="HIS_KIN"/>
    <property type="match status" value="1"/>
</dbReference>
<keyword evidence="2" id="KW-0902">Two-component regulatory system</keyword>
<dbReference type="Pfam" id="PF02518">
    <property type="entry name" value="HATPase_c"/>
    <property type="match status" value="1"/>
</dbReference>
<dbReference type="GO" id="GO:0000160">
    <property type="term" value="P:phosphorelay signal transduction system"/>
    <property type="evidence" value="ECO:0007669"/>
    <property type="project" value="UniProtKB-KW"/>
</dbReference>
<dbReference type="AlphaFoldDB" id="X0X449"/>
<dbReference type="Gene3D" id="3.30.565.10">
    <property type="entry name" value="Histidine kinase-like ATPase, C-terminal domain"/>
    <property type="match status" value="1"/>
</dbReference>
<organism evidence="4">
    <name type="scientific">marine sediment metagenome</name>
    <dbReference type="NCBI Taxonomy" id="412755"/>
    <lineage>
        <taxon>unclassified sequences</taxon>
        <taxon>metagenomes</taxon>
        <taxon>ecological metagenomes</taxon>
    </lineage>
</organism>
<reference evidence="4" key="1">
    <citation type="journal article" date="2014" name="Front. Microbiol.">
        <title>High frequency of phylogenetically diverse reductive dehalogenase-homologous genes in deep subseafloor sedimentary metagenomes.</title>
        <authorList>
            <person name="Kawai M."/>
            <person name="Futagami T."/>
            <person name="Toyoda A."/>
            <person name="Takaki Y."/>
            <person name="Nishi S."/>
            <person name="Hori S."/>
            <person name="Arai W."/>
            <person name="Tsubouchi T."/>
            <person name="Morono Y."/>
            <person name="Uchiyama I."/>
            <person name="Ito T."/>
            <person name="Fujiyama A."/>
            <person name="Inagaki F."/>
            <person name="Takami H."/>
        </authorList>
    </citation>
    <scope>NUCLEOTIDE SEQUENCE</scope>
    <source>
        <strain evidence="4">Expedition CK06-06</strain>
    </source>
</reference>
<dbReference type="EMBL" id="BARS01047232">
    <property type="protein sequence ID" value="GAG37800.1"/>
    <property type="molecule type" value="Genomic_DNA"/>
</dbReference>
<dbReference type="SUPFAM" id="SSF55874">
    <property type="entry name" value="ATPase domain of HSP90 chaperone/DNA topoisomerase II/histidine kinase"/>
    <property type="match status" value="1"/>
</dbReference>
<dbReference type="PANTHER" id="PTHR45339">
    <property type="entry name" value="HYBRID SIGNAL TRANSDUCTION HISTIDINE KINASE J"/>
    <property type="match status" value="1"/>
</dbReference>
<dbReference type="InterPro" id="IPR005467">
    <property type="entry name" value="His_kinase_dom"/>
</dbReference>
<comment type="caution">
    <text evidence="4">The sequence shown here is derived from an EMBL/GenBank/DDBJ whole genome shotgun (WGS) entry which is preliminary data.</text>
</comment>
<proteinExistence type="predicted"/>
<dbReference type="InterPro" id="IPR003594">
    <property type="entry name" value="HATPase_dom"/>
</dbReference>
<name>X0X449_9ZZZZ</name>